<evidence type="ECO:0000313" key="2">
    <source>
        <dbReference type="Ensembl" id="ENSOMEP00000022463.1"/>
    </source>
</evidence>
<dbReference type="Ensembl" id="ENSOMET00000014681.1">
    <property type="protein sequence ID" value="ENSOMEP00000022463.1"/>
    <property type="gene ID" value="ENSOMEG00000002028.1"/>
</dbReference>
<sequence>MSNSIDHEEGNMELSLSKAMEDVSHHSFAQEEALKEKQRTFSSLQATLLDLEKKCDAAEQELGSREREILILEGEAVRLNRQATALYERSESVNREITELQIQICNAEEDAHLAVARFNSYRNKMECHREAVFSAARCTEAQEEFERRKEMIWSLREKRDQLREDLKDPNGNIVLMAKKETDALRREVSERRMTAAEMREHLKQEQETHDNLKKDIEIQNRRHEAIVKRLRCQLSRAQAIHRHMSGEIHHLQNHLTEMRSQQPSSQDSEVL</sequence>
<dbReference type="GeneID" id="112160189"/>
<dbReference type="STRING" id="30732.ENSOMEP00000022463"/>
<reference evidence="2" key="2">
    <citation type="submission" date="2025-09" db="UniProtKB">
        <authorList>
            <consortium name="Ensembl"/>
        </authorList>
    </citation>
    <scope>IDENTIFICATION</scope>
</reference>
<dbReference type="GeneTree" id="ENSGT00940000175375"/>
<accession>A0A3B3CXC7</accession>
<dbReference type="PaxDb" id="30732-ENSOMEP00000022463"/>
<protein>
    <submittedName>
        <fullName evidence="2">Coiled-coil domain containing 122</fullName>
    </submittedName>
</protein>
<keyword evidence="1" id="KW-0175">Coiled coil</keyword>
<reference evidence="2" key="1">
    <citation type="submission" date="2025-08" db="UniProtKB">
        <authorList>
            <consortium name="Ensembl"/>
        </authorList>
    </citation>
    <scope>IDENTIFICATION</scope>
</reference>
<evidence type="ECO:0000313" key="3">
    <source>
        <dbReference type="Proteomes" id="UP000261560"/>
    </source>
</evidence>
<keyword evidence="3" id="KW-1185">Reference proteome</keyword>
<proteinExistence type="predicted"/>
<feature type="coiled-coil region" evidence="1">
    <location>
        <begin position="34"/>
        <end position="68"/>
    </location>
</feature>
<dbReference type="AlphaFoldDB" id="A0A3B3CXC7"/>
<evidence type="ECO:0000256" key="1">
    <source>
        <dbReference type="SAM" id="Coils"/>
    </source>
</evidence>
<dbReference type="RefSeq" id="XP_024150363.1">
    <property type="nucleotide sequence ID" value="XM_024294595.2"/>
</dbReference>
<dbReference type="OrthoDB" id="9881749at2759"/>
<dbReference type="Proteomes" id="UP000261560">
    <property type="component" value="Unplaced"/>
</dbReference>
<feature type="coiled-coil region" evidence="1">
    <location>
        <begin position="195"/>
        <end position="233"/>
    </location>
</feature>
<dbReference type="OMA" id="FMTELYE"/>
<organism evidence="2 3">
    <name type="scientific">Oryzias melastigma</name>
    <name type="common">Marine medaka</name>
    <dbReference type="NCBI Taxonomy" id="30732"/>
    <lineage>
        <taxon>Eukaryota</taxon>
        <taxon>Metazoa</taxon>
        <taxon>Chordata</taxon>
        <taxon>Craniata</taxon>
        <taxon>Vertebrata</taxon>
        <taxon>Euteleostomi</taxon>
        <taxon>Actinopterygii</taxon>
        <taxon>Neopterygii</taxon>
        <taxon>Teleostei</taxon>
        <taxon>Neoteleostei</taxon>
        <taxon>Acanthomorphata</taxon>
        <taxon>Ovalentaria</taxon>
        <taxon>Atherinomorphae</taxon>
        <taxon>Beloniformes</taxon>
        <taxon>Adrianichthyidae</taxon>
        <taxon>Oryziinae</taxon>
        <taxon>Oryzias</taxon>
    </lineage>
</organism>
<name>A0A3B3CXC7_ORYME</name>
<dbReference type="KEGG" id="oml:112160189"/>